<evidence type="ECO:0000313" key="1">
    <source>
        <dbReference type="EMBL" id="EQA36893.1"/>
    </source>
</evidence>
<organism evidence="1 2">
    <name type="scientific">Leptospira inadai serovar Lyme str. 10</name>
    <dbReference type="NCBI Taxonomy" id="1049790"/>
    <lineage>
        <taxon>Bacteria</taxon>
        <taxon>Pseudomonadati</taxon>
        <taxon>Spirochaetota</taxon>
        <taxon>Spirochaetia</taxon>
        <taxon>Leptospirales</taxon>
        <taxon>Leptospiraceae</taxon>
        <taxon>Leptospira</taxon>
    </lineage>
</organism>
<sequence>MHLRNRTRLEVKSQNSKHCISFHRMPDYKQESNFYPDNLLFVLF</sequence>
<accession>V6HD30</accession>
<protein>
    <submittedName>
        <fullName evidence="1">Uncharacterized protein</fullName>
    </submittedName>
</protein>
<dbReference type="Proteomes" id="UP000018719">
    <property type="component" value="Unassembled WGS sequence"/>
</dbReference>
<comment type="caution">
    <text evidence="1">The sequence shown here is derived from an EMBL/GenBank/DDBJ whole genome shotgun (WGS) entry which is preliminary data.</text>
</comment>
<proteinExistence type="predicted"/>
<evidence type="ECO:0000313" key="2">
    <source>
        <dbReference type="Proteomes" id="UP000018719"/>
    </source>
</evidence>
<dbReference type="AlphaFoldDB" id="V6HD30"/>
<reference evidence="1 2" key="1">
    <citation type="submission" date="2013-05" db="EMBL/GenBank/DDBJ databases">
        <authorList>
            <person name="Harkins D.M."/>
            <person name="Durkin A.S."/>
            <person name="Brinkac L.M."/>
            <person name="Haft D.H."/>
            <person name="Selengut J.D."/>
            <person name="Sanka R."/>
            <person name="DePew J."/>
            <person name="Purushe J."/>
            <person name="Hartskeerl R.A."/>
            <person name="Ahmed A."/>
            <person name="van der Linden H."/>
            <person name="Goris M.G.A."/>
            <person name="Vinetz J.M."/>
            <person name="Sutton G.G."/>
            <person name="Nierman W.C."/>
            <person name="Fouts D.E."/>
        </authorList>
    </citation>
    <scope>NUCLEOTIDE SEQUENCE [LARGE SCALE GENOMIC DNA]</scope>
    <source>
        <strain evidence="1 2">10</strain>
    </source>
</reference>
<name>V6HD30_9LEPT</name>
<dbReference type="STRING" id="1049790.LEP1GSC047_3110"/>
<dbReference type="EMBL" id="AHMM02000017">
    <property type="protein sequence ID" value="EQA36893.1"/>
    <property type="molecule type" value="Genomic_DNA"/>
</dbReference>
<gene>
    <name evidence="1" type="ORF">LEP1GSC047_3110</name>
</gene>